<keyword evidence="4" id="KW-0288">FMN</keyword>
<dbReference type="PANTHER" id="PTHR43821:SF1">
    <property type="entry name" value="NAD(P)H NITROREDUCTASE YDJA-RELATED"/>
    <property type="match status" value="1"/>
</dbReference>
<dbReference type="EMBL" id="CP011058">
    <property type="protein sequence ID" value="AJY77939.1"/>
    <property type="molecule type" value="Genomic_DNA"/>
</dbReference>
<evidence type="ECO:0000256" key="7">
    <source>
        <dbReference type="ARBA" id="ARBA00023027"/>
    </source>
</evidence>
<dbReference type="InterPro" id="IPR026021">
    <property type="entry name" value="YdjA-like"/>
</dbReference>
<dbReference type="Gene3D" id="3.40.109.10">
    <property type="entry name" value="NADH Oxidase"/>
    <property type="match status" value="1"/>
</dbReference>
<evidence type="ECO:0000256" key="5">
    <source>
        <dbReference type="ARBA" id="ARBA00022857"/>
    </source>
</evidence>
<dbReference type="Pfam" id="PF00881">
    <property type="entry name" value="Nitroreductase"/>
    <property type="match status" value="1"/>
</dbReference>
<comment type="cofactor">
    <cofactor evidence="1">
        <name>FMN</name>
        <dbReference type="ChEBI" id="CHEBI:58210"/>
    </cofactor>
</comment>
<dbReference type="KEGG" id="pbj:VN24_22200"/>
<dbReference type="AlphaFoldDB" id="A0A0D5NRI1"/>
<reference evidence="10" key="2">
    <citation type="submission" date="2015-03" db="EMBL/GenBank/DDBJ databases">
        <title>Genome sequence of Paenibacillus beijingensis strain DSM 24997T.</title>
        <authorList>
            <person name="Kwak Y."/>
            <person name="Shin J.-H."/>
        </authorList>
    </citation>
    <scope>NUCLEOTIDE SEQUENCE [LARGE SCALE GENOMIC DNA]</scope>
    <source>
        <strain evidence="10">DSM 24997</strain>
    </source>
</reference>
<evidence type="ECO:0000259" key="8">
    <source>
        <dbReference type="Pfam" id="PF00881"/>
    </source>
</evidence>
<dbReference type="InterPro" id="IPR000415">
    <property type="entry name" value="Nitroreductase-like"/>
</dbReference>
<reference evidence="9 10" key="1">
    <citation type="journal article" date="2015" name="J. Biotechnol.">
        <title>Complete genome sequence of Paenibacillus beijingensis 7188(T) (=DSM 24997(T)), a novel rhizobacterium from jujube garden soil.</title>
        <authorList>
            <person name="Kwak Y."/>
            <person name="Shin J.H."/>
        </authorList>
    </citation>
    <scope>NUCLEOTIDE SEQUENCE [LARGE SCALE GENOMIC DNA]</scope>
    <source>
        <strain evidence="9 10">DSM 24997</strain>
    </source>
</reference>
<sequence length="191" mass="21962">MTDTSIARTIRERRTIRDFNGEPMSRETVNELLNDAVWAPFHSSKEPWRFILFTGEGRKVFADAVINAYTKDESAEWIDWAIKTYLHLSQAHLLVVIKADPRQKYFEDAFLAAGALIQNLQLLAWERKVGVVWKTSDYILLPKFLNAVGVKPGERVVGALHLGYFNDDKIPRPKKRAPVSELLTECQEYKN</sequence>
<protein>
    <submittedName>
        <fullName evidence="9">Nitroreductase</fullName>
    </submittedName>
</protein>
<keyword evidence="5" id="KW-0521">NADP</keyword>
<accession>A0A0D5NRI1</accession>
<comment type="similarity">
    <text evidence="2">Belongs to the nitroreductase family.</text>
</comment>
<evidence type="ECO:0000313" key="10">
    <source>
        <dbReference type="Proteomes" id="UP000032633"/>
    </source>
</evidence>
<evidence type="ECO:0000313" key="9">
    <source>
        <dbReference type="EMBL" id="AJY77939.1"/>
    </source>
</evidence>
<dbReference type="Proteomes" id="UP000032633">
    <property type="component" value="Chromosome"/>
</dbReference>
<feature type="domain" description="Nitroreductase" evidence="8">
    <location>
        <begin position="10"/>
        <end position="164"/>
    </location>
</feature>
<evidence type="ECO:0000256" key="4">
    <source>
        <dbReference type="ARBA" id="ARBA00022643"/>
    </source>
</evidence>
<evidence type="ECO:0000256" key="1">
    <source>
        <dbReference type="ARBA" id="ARBA00001917"/>
    </source>
</evidence>
<dbReference type="GO" id="GO:0016491">
    <property type="term" value="F:oxidoreductase activity"/>
    <property type="evidence" value="ECO:0007669"/>
    <property type="project" value="UniProtKB-KW"/>
</dbReference>
<dbReference type="SUPFAM" id="SSF55469">
    <property type="entry name" value="FMN-dependent nitroreductase-like"/>
    <property type="match status" value="1"/>
</dbReference>
<keyword evidence="3" id="KW-0285">Flavoprotein</keyword>
<keyword evidence="7" id="KW-0520">NAD</keyword>
<proteinExistence type="inferred from homology"/>
<keyword evidence="10" id="KW-1185">Reference proteome</keyword>
<keyword evidence="6" id="KW-0560">Oxidoreductase</keyword>
<dbReference type="InterPro" id="IPR029479">
    <property type="entry name" value="Nitroreductase"/>
</dbReference>
<dbReference type="HOGENOM" id="CLU_070764_5_1_9"/>
<organism evidence="9 10">
    <name type="scientific">Paenibacillus beijingensis</name>
    <dbReference type="NCBI Taxonomy" id="1126833"/>
    <lineage>
        <taxon>Bacteria</taxon>
        <taxon>Bacillati</taxon>
        <taxon>Bacillota</taxon>
        <taxon>Bacilli</taxon>
        <taxon>Bacillales</taxon>
        <taxon>Paenibacillaceae</taxon>
        <taxon>Paenibacillus</taxon>
    </lineage>
</organism>
<dbReference type="STRING" id="1126833.VN24_22200"/>
<evidence type="ECO:0000256" key="3">
    <source>
        <dbReference type="ARBA" id="ARBA00022630"/>
    </source>
</evidence>
<dbReference type="InterPro" id="IPR052530">
    <property type="entry name" value="NAD(P)H_nitroreductase"/>
</dbReference>
<gene>
    <name evidence="9" type="ORF">VN24_22200</name>
</gene>
<dbReference type="PANTHER" id="PTHR43821">
    <property type="entry name" value="NAD(P)H NITROREDUCTASE YDJA-RELATED"/>
    <property type="match status" value="1"/>
</dbReference>
<dbReference type="PATRIC" id="fig|1126833.4.peg.4876"/>
<evidence type="ECO:0000256" key="2">
    <source>
        <dbReference type="ARBA" id="ARBA00007118"/>
    </source>
</evidence>
<name>A0A0D5NRI1_9BACL</name>
<dbReference type="CDD" id="cd02135">
    <property type="entry name" value="YdjA-like"/>
    <property type="match status" value="1"/>
</dbReference>
<evidence type="ECO:0000256" key="6">
    <source>
        <dbReference type="ARBA" id="ARBA00023002"/>
    </source>
</evidence>